<accession>A0A3R9V9A9</accession>
<organism evidence="1 2">
    <name type="scientific">Hymenobacter rigui</name>
    <dbReference type="NCBI Taxonomy" id="334424"/>
    <lineage>
        <taxon>Bacteria</taxon>
        <taxon>Pseudomonadati</taxon>
        <taxon>Bacteroidota</taxon>
        <taxon>Cytophagia</taxon>
        <taxon>Cytophagales</taxon>
        <taxon>Hymenobacteraceae</taxon>
        <taxon>Hymenobacter</taxon>
    </lineage>
</organism>
<evidence type="ECO:0000313" key="1">
    <source>
        <dbReference type="EMBL" id="RSK49384.1"/>
    </source>
</evidence>
<evidence type="ECO:0000313" key="2">
    <source>
        <dbReference type="Proteomes" id="UP000273500"/>
    </source>
</evidence>
<proteinExistence type="predicted"/>
<comment type="caution">
    <text evidence="1">The sequence shown here is derived from an EMBL/GenBank/DDBJ whole genome shotgun (WGS) entry which is preliminary data.</text>
</comment>
<keyword evidence="2" id="KW-1185">Reference proteome</keyword>
<dbReference type="OrthoDB" id="889007at2"/>
<sequence length="103" mass="11567">MRSAATTVAPAPVGEGGYTRRRCFPEREMTVGLFGGLREVMASVAYYVQWISDEFYSYKGAAPHVQLRGVYCLRTGRPLYVGARQEQALQEQLEAQLHKEGRP</sequence>
<reference evidence="1 2" key="1">
    <citation type="submission" date="2018-12" db="EMBL/GenBank/DDBJ databases">
        <authorList>
            <person name="Feng G."/>
            <person name="Zhu H."/>
        </authorList>
    </citation>
    <scope>NUCLEOTIDE SEQUENCE [LARGE SCALE GENOMIC DNA]</scope>
    <source>
        <strain evidence="1 2">KCTC 12533</strain>
    </source>
</reference>
<name>A0A3R9V9A9_9BACT</name>
<dbReference type="AlphaFoldDB" id="A0A3R9V9A9"/>
<dbReference type="Proteomes" id="UP000273500">
    <property type="component" value="Unassembled WGS sequence"/>
</dbReference>
<dbReference type="EMBL" id="RWIT01000003">
    <property type="protein sequence ID" value="RSK49384.1"/>
    <property type="molecule type" value="Genomic_DNA"/>
</dbReference>
<dbReference type="RefSeq" id="WP_125419240.1">
    <property type="nucleotide sequence ID" value="NZ_RWIT01000003.1"/>
</dbReference>
<gene>
    <name evidence="1" type="ORF">EI291_07785</name>
</gene>
<protein>
    <submittedName>
        <fullName evidence="1">Uncharacterized protein</fullName>
    </submittedName>
</protein>